<name>A0A1Y2EFW7_9PEZI</name>
<accession>A0A1Y2EFW7</accession>
<dbReference type="RefSeq" id="XP_040720420.1">
    <property type="nucleotide sequence ID" value="XM_040854818.1"/>
</dbReference>
<dbReference type="AlphaFoldDB" id="A0A1Y2EFW7"/>
<proteinExistence type="inferred from homology"/>
<protein>
    <submittedName>
        <fullName evidence="2">Uncharacterized protein</fullName>
    </submittedName>
</protein>
<dbReference type="EMBL" id="MCFJ01000002">
    <property type="protein sequence ID" value="ORY70470.1"/>
    <property type="molecule type" value="Genomic_DNA"/>
</dbReference>
<evidence type="ECO:0000313" key="3">
    <source>
        <dbReference type="Proteomes" id="UP000193689"/>
    </source>
</evidence>
<evidence type="ECO:0000313" key="2">
    <source>
        <dbReference type="EMBL" id="ORY70470.1"/>
    </source>
</evidence>
<comment type="caution">
    <text evidence="2">The sequence shown here is derived from an EMBL/GenBank/DDBJ whole genome shotgun (WGS) entry which is preliminary data.</text>
</comment>
<keyword evidence="3" id="KW-1185">Reference proteome</keyword>
<organism evidence="2 3">
    <name type="scientific">Pseudomassariella vexata</name>
    <dbReference type="NCBI Taxonomy" id="1141098"/>
    <lineage>
        <taxon>Eukaryota</taxon>
        <taxon>Fungi</taxon>
        <taxon>Dikarya</taxon>
        <taxon>Ascomycota</taxon>
        <taxon>Pezizomycotina</taxon>
        <taxon>Sordariomycetes</taxon>
        <taxon>Xylariomycetidae</taxon>
        <taxon>Amphisphaeriales</taxon>
        <taxon>Pseudomassariaceae</taxon>
        <taxon>Pseudomassariella</taxon>
    </lineage>
</organism>
<dbReference type="Pfam" id="PF11807">
    <property type="entry name" value="UstYa"/>
    <property type="match status" value="1"/>
</dbReference>
<dbReference type="InParanoid" id="A0A1Y2EFW7"/>
<dbReference type="GeneID" id="63771030"/>
<evidence type="ECO:0000256" key="1">
    <source>
        <dbReference type="ARBA" id="ARBA00035112"/>
    </source>
</evidence>
<dbReference type="InterPro" id="IPR021765">
    <property type="entry name" value="UstYa-like"/>
</dbReference>
<comment type="similarity">
    <text evidence="1">Belongs to the ustYa family.</text>
</comment>
<feature type="non-terminal residue" evidence="2">
    <location>
        <position position="1"/>
    </location>
</feature>
<gene>
    <name evidence="2" type="ORF">BCR38DRAFT_326979</name>
</gene>
<sequence length="88" mass="9778">APALPAVRYERVVFSSGFGIERFPLQGHPTEENNKLWADLYDCKVSVGITRISTDEARPMDNKTLPVPGPEGGYVVQLTVFHQPHCLI</sequence>
<dbReference type="Proteomes" id="UP000193689">
    <property type="component" value="Unassembled WGS sequence"/>
</dbReference>
<reference evidence="2 3" key="1">
    <citation type="submission" date="2016-07" db="EMBL/GenBank/DDBJ databases">
        <title>Pervasive Adenine N6-methylation of Active Genes in Fungi.</title>
        <authorList>
            <consortium name="DOE Joint Genome Institute"/>
            <person name="Mondo S.J."/>
            <person name="Dannebaum R.O."/>
            <person name="Kuo R.C."/>
            <person name="Labutti K."/>
            <person name="Haridas S."/>
            <person name="Kuo A."/>
            <person name="Salamov A."/>
            <person name="Ahrendt S.R."/>
            <person name="Lipzen A."/>
            <person name="Sullivan W."/>
            <person name="Andreopoulos W.B."/>
            <person name="Clum A."/>
            <person name="Lindquist E."/>
            <person name="Daum C."/>
            <person name="Ramamoorthy G.K."/>
            <person name="Gryganskyi A."/>
            <person name="Culley D."/>
            <person name="Magnuson J.K."/>
            <person name="James T.Y."/>
            <person name="O'Malley M.A."/>
            <person name="Stajich J.E."/>
            <person name="Spatafora J.W."/>
            <person name="Visel A."/>
            <person name="Grigoriev I.V."/>
        </authorList>
    </citation>
    <scope>NUCLEOTIDE SEQUENCE [LARGE SCALE GENOMIC DNA]</scope>
    <source>
        <strain evidence="2 3">CBS 129021</strain>
    </source>
</reference>
<feature type="non-terminal residue" evidence="2">
    <location>
        <position position="88"/>
    </location>
</feature>
<dbReference type="GO" id="GO:0043386">
    <property type="term" value="P:mycotoxin biosynthetic process"/>
    <property type="evidence" value="ECO:0007669"/>
    <property type="project" value="InterPro"/>
</dbReference>
<dbReference type="OrthoDB" id="3687641at2759"/>